<organism evidence="1 2">
    <name type="scientific">Staphylococcus shinii</name>
    <dbReference type="NCBI Taxonomy" id="2912228"/>
    <lineage>
        <taxon>Bacteria</taxon>
        <taxon>Bacillati</taxon>
        <taxon>Bacillota</taxon>
        <taxon>Bacilli</taxon>
        <taxon>Bacillales</taxon>
        <taxon>Staphylococcaceae</taxon>
        <taxon>Staphylococcus</taxon>
    </lineage>
</organism>
<dbReference type="Gene3D" id="1.10.150.20">
    <property type="entry name" value="5' to 3' exonuclease, C-terminal subdomain"/>
    <property type="match status" value="1"/>
</dbReference>
<dbReference type="OrthoDB" id="6692273at2"/>
<dbReference type="Gene3D" id="3.10.450.50">
    <property type="match status" value="1"/>
</dbReference>
<protein>
    <submittedName>
        <fullName evidence="1">DNA-binding protein</fullName>
    </submittedName>
</protein>
<proteinExistence type="predicted"/>
<dbReference type="Proteomes" id="UP000286317">
    <property type="component" value="Unassembled WGS sequence"/>
</dbReference>
<dbReference type="AlphaFoldDB" id="A0A418IEB2"/>
<dbReference type="SUPFAM" id="SSF54427">
    <property type="entry name" value="NTF2-like"/>
    <property type="match status" value="1"/>
</dbReference>
<gene>
    <name evidence="1" type="ORF">BU112_09380</name>
</gene>
<dbReference type="InterPro" id="IPR032710">
    <property type="entry name" value="NTF2-like_dom_sf"/>
</dbReference>
<dbReference type="RefSeq" id="WP_119586089.1">
    <property type="nucleotide sequence ID" value="NZ_JAWVBH010000001.1"/>
</dbReference>
<name>A0A418IEB2_9STAP</name>
<evidence type="ECO:0000313" key="1">
    <source>
        <dbReference type="EMBL" id="RIM99771.1"/>
    </source>
</evidence>
<keyword evidence="2" id="KW-1185">Reference proteome</keyword>
<reference evidence="1 2" key="1">
    <citation type="journal article" date="2016" name="Front. Microbiol.">
        <title>Comprehensive Phylogenetic Analysis of Bovine Non-aureus Staphylococci Species Based on Whole-Genome Sequencing.</title>
        <authorList>
            <person name="Naushad S."/>
            <person name="Barkema H.W."/>
            <person name="Luby C."/>
            <person name="Condas L.A."/>
            <person name="Nobrega D.B."/>
            <person name="Carson D.A."/>
            <person name="De Buck J."/>
        </authorList>
    </citation>
    <scope>NUCLEOTIDE SEQUENCE [LARGE SCALE GENOMIC DNA]</scope>
    <source>
        <strain evidence="1 2">SNUC 4554</strain>
    </source>
</reference>
<comment type="caution">
    <text evidence="1">The sequence shown here is derived from an EMBL/GenBank/DDBJ whole genome shotgun (WGS) entry which is preliminary data.</text>
</comment>
<dbReference type="GO" id="GO:0003677">
    <property type="term" value="F:DNA binding"/>
    <property type="evidence" value="ECO:0007669"/>
    <property type="project" value="UniProtKB-KW"/>
</dbReference>
<evidence type="ECO:0000313" key="2">
    <source>
        <dbReference type="Proteomes" id="UP000286317"/>
    </source>
</evidence>
<sequence length="197" mass="21840">MPTGLPNIGKPATNALQNIGVKSLEAVSKYERTVLLGIHGIGPKAIELLEEALKAHNLNFKNETNFEVPFELTGDLSCDNAPKRRTMLTFLIASATVDKKKLSNIVTNDFVWEVPGSFKLEGFDDFYKELEDHKINIASLEVKDNISHGKVGAIHGTQIAQDGSIVYFTDIFKFESHRKDAKVKSITSYIIMNEGES</sequence>
<dbReference type="SUPFAM" id="SSF47789">
    <property type="entry name" value="C-terminal domain of RNA polymerase alpha subunit"/>
    <property type="match status" value="1"/>
</dbReference>
<accession>A0A418IEB2</accession>
<keyword evidence="1" id="KW-0238">DNA-binding</keyword>
<dbReference type="EMBL" id="QXUF01000064">
    <property type="protein sequence ID" value="RIM99771.1"/>
    <property type="molecule type" value="Genomic_DNA"/>
</dbReference>